<keyword evidence="6" id="KW-0067">ATP-binding</keyword>
<dbReference type="InterPro" id="IPR008925">
    <property type="entry name" value="aa_tRNA-synth_I_cd-bd_sf"/>
</dbReference>
<dbReference type="InterPro" id="IPR049940">
    <property type="entry name" value="GluQ/Sye"/>
</dbReference>
<dbReference type="PRINTS" id="PR00987">
    <property type="entry name" value="TRNASYNTHGLU"/>
</dbReference>
<dbReference type="SUPFAM" id="SSF52374">
    <property type="entry name" value="Nucleotidylyl transferase"/>
    <property type="match status" value="1"/>
</dbReference>
<protein>
    <recommendedName>
        <fullName evidence="3">glutamate--tRNA ligase</fullName>
        <ecNumber evidence="3">6.1.1.17</ecNumber>
    </recommendedName>
    <alternativeName>
        <fullName evidence="9">Glutamyl-tRNA synthetase</fullName>
    </alternativeName>
</protein>
<evidence type="ECO:0000256" key="6">
    <source>
        <dbReference type="ARBA" id="ARBA00022840"/>
    </source>
</evidence>
<dbReference type="NCBIfam" id="TIGR00464">
    <property type="entry name" value="gltX_bact"/>
    <property type="match status" value="1"/>
</dbReference>
<name>A0A0F9KBB3_9ZZZZ</name>
<accession>A0A0F9KBB3</accession>
<evidence type="ECO:0000256" key="2">
    <source>
        <dbReference type="ARBA" id="ARBA00007894"/>
    </source>
</evidence>
<comment type="caution">
    <text evidence="11">The sequence shown here is derived from an EMBL/GenBank/DDBJ whole genome shotgun (WGS) entry which is preliminary data.</text>
</comment>
<dbReference type="GO" id="GO:0008270">
    <property type="term" value="F:zinc ion binding"/>
    <property type="evidence" value="ECO:0007669"/>
    <property type="project" value="InterPro"/>
</dbReference>
<evidence type="ECO:0000256" key="4">
    <source>
        <dbReference type="ARBA" id="ARBA00022598"/>
    </source>
</evidence>
<keyword evidence="4" id="KW-0436">Ligase</keyword>
<evidence type="ECO:0000259" key="10">
    <source>
        <dbReference type="Pfam" id="PF00749"/>
    </source>
</evidence>
<dbReference type="Pfam" id="PF00749">
    <property type="entry name" value="tRNA-synt_1c"/>
    <property type="match status" value="1"/>
</dbReference>
<evidence type="ECO:0000256" key="7">
    <source>
        <dbReference type="ARBA" id="ARBA00022917"/>
    </source>
</evidence>
<dbReference type="EMBL" id="LAZR01008335">
    <property type="protein sequence ID" value="KKM79434.1"/>
    <property type="molecule type" value="Genomic_DNA"/>
</dbReference>
<dbReference type="InterPro" id="IPR014729">
    <property type="entry name" value="Rossmann-like_a/b/a_fold"/>
</dbReference>
<keyword evidence="5" id="KW-0547">Nucleotide-binding</keyword>
<dbReference type="NCBIfam" id="NF004315">
    <property type="entry name" value="PRK05710.1-4"/>
    <property type="match status" value="1"/>
</dbReference>
<dbReference type="AlphaFoldDB" id="A0A0F9KBB3"/>
<dbReference type="GO" id="GO:0005739">
    <property type="term" value="C:mitochondrion"/>
    <property type="evidence" value="ECO:0007669"/>
    <property type="project" value="UniProtKB-SubCell"/>
</dbReference>
<dbReference type="GO" id="GO:0006424">
    <property type="term" value="P:glutamyl-tRNA aminoacylation"/>
    <property type="evidence" value="ECO:0007669"/>
    <property type="project" value="InterPro"/>
</dbReference>
<evidence type="ECO:0000256" key="9">
    <source>
        <dbReference type="ARBA" id="ARBA00030865"/>
    </source>
</evidence>
<comment type="subcellular location">
    <subcellularLocation>
        <location evidence="1">Mitochondrion</location>
    </subcellularLocation>
</comment>
<feature type="domain" description="Glutamyl/glutaminyl-tRNA synthetase class Ib catalytic" evidence="10">
    <location>
        <begin position="4"/>
        <end position="317"/>
    </location>
</feature>
<organism evidence="11">
    <name type="scientific">marine sediment metagenome</name>
    <dbReference type="NCBI Taxonomy" id="412755"/>
    <lineage>
        <taxon>unclassified sequences</taxon>
        <taxon>metagenomes</taxon>
        <taxon>ecological metagenomes</taxon>
    </lineage>
</organism>
<evidence type="ECO:0000256" key="5">
    <source>
        <dbReference type="ARBA" id="ARBA00022741"/>
    </source>
</evidence>
<keyword evidence="7" id="KW-0648">Protein biosynthesis</keyword>
<dbReference type="Gene3D" id="3.40.50.620">
    <property type="entry name" value="HUPs"/>
    <property type="match status" value="1"/>
</dbReference>
<dbReference type="SUPFAM" id="SSF48163">
    <property type="entry name" value="An anticodon-binding domain of class I aminoacyl-tRNA synthetases"/>
    <property type="match status" value="1"/>
</dbReference>
<sequence length="408" mass="46475">MTTRVRFAPSPTGHLHIGSARTALFNWLFARHQNGTFIVRIEDTDTARSTKEFEQSIIDDLKWLGLDYDEGPGKGDHGPYYQSKRFDIYSQKTKQLIDEGKAYHCYCSAEELQADKKKALIENRPPRYSGKCKKLSPEEEKKFDAEGGKPAVRFEVRPGFIDVNDLIYKKVSFDLNEITDFIIQRPDGSPTFHLAVVVDDGEMQITHVVRGEDHLSNTPKHILIFEALGYKVPDFAHIPIILGKDRSKLSKRHGATSIGEYQKQGFLPSAMLNYLSMLSWSPAGEQEVLEPVQIIEQFELESVSKSPAVFDLDKLKWLNGQHIRKLSTPDLAEAIKPYLEAKKMKTSNEHLLQIAEAIQEDLVTLDEAPDYASIFFEEKIDYSREVAGYLKEDFAKKAVENLKNIYND</sequence>
<keyword evidence="8" id="KW-0030">Aminoacyl-tRNA synthetase</keyword>
<dbReference type="GO" id="GO:0004818">
    <property type="term" value="F:glutamate-tRNA ligase activity"/>
    <property type="evidence" value="ECO:0007669"/>
    <property type="project" value="UniProtKB-EC"/>
</dbReference>
<dbReference type="PANTHER" id="PTHR43311:SF2">
    <property type="entry name" value="GLUTAMATE--TRNA LIGASE, MITOCHONDRIAL-RELATED"/>
    <property type="match status" value="1"/>
</dbReference>
<gene>
    <name evidence="11" type="ORF">LCGC14_1349910</name>
</gene>
<proteinExistence type="inferred from homology"/>
<dbReference type="GO" id="GO:0005829">
    <property type="term" value="C:cytosol"/>
    <property type="evidence" value="ECO:0007669"/>
    <property type="project" value="TreeGrafter"/>
</dbReference>
<dbReference type="FunFam" id="3.40.50.620:FF:000045">
    <property type="entry name" value="Glutamate--tRNA ligase, mitochondrial"/>
    <property type="match status" value="1"/>
</dbReference>
<evidence type="ECO:0000256" key="8">
    <source>
        <dbReference type="ARBA" id="ARBA00023146"/>
    </source>
</evidence>
<dbReference type="InterPro" id="IPR000924">
    <property type="entry name" value="Glu/Gln-tRNA-synth"/>
</dbReference>
<evidence type="ECO:0000256" key="3">
    <source>
        <dbReference type="ARBA" id="ARBA00012835"/>
    </source>
</evidence>
<dbReference type="PANTHER" id="PTHR43311">
    <property type="entry name" value="GLUTAMATE--TRNA LIGASE"/>
    <property type="match status" value="1"/>
</dbReference>
<dbReference type="InterPro" id="IPR033910">
    <property type="entry name" value="GluRS_core"/>
</dbReference>
<dbReference type="HAMAP" id="MF_00022">
    <property type="entry name" value="Glu_tRNA_synth_type1"/>
    <property type="match status" value="1"/>
</dbReference>
<dbReference type="GO" id="GO:0000049">
    <property type="term" value="F:tRNA binding"/>
    <property type="evidence" value="ECO:0007669"/>
    <property type="project" value="InterPro"/>
</dbReference>
<reference evidence="11" key="1">
    <citation type="journal article" date="2015" name="Nature">
        <title>Complex archaea that bridge the gap between prokaryotes and eukaryotes.</title>
        <authorList>
            <person name="Spang A."/>
            <person name="Saw J.H."/>
            <person name="Jorgensen S.L."/>
            <person name="Zaremba-Niedzwiedzka K."/>
            <person name="Martijn J."/>
            <person name="Lind A.E."/>
            <person name="van Eijk R."/>
            <person name="Schleper C."/>
            <person name="Guy L."/>
            <person name="Ettema T.J."/>
        </authorList>
    </citation>
    <scope>NUCLEOTIDE SEQUENCE</scope>
</reference>
<dbReference type="CDD" id="cd00808">
    <property type="entry name" value="GluRS_core"/>
    <property type="match status" value="1"/>
</dbReference>
<dbReference type="InterPro" id="IPR020058">
    <property type="entry name" value="Glu/Gln-tRNA-synth_Ib_cat-dom"/>
</dbReference>
<evidence type="ECO:0000313" key="11">
    <source>
        <dbReference type="EMBL" id="KKM79434.1"/>
    </source>
</evidence>
<dbReference type="EC" id="6.1.1.17" evidence="3"/>
<dbReference type="GO" id="GO:0005524">
    <property type="term" value="F:ATP binding"/>
    <property type="evidence" value="ECO:0007669"/>
    <property type="project" value="UniProtKB-KW"/>
</dbReference>
<feature type="non-terminal residue" evidence="11">
    <location>
        <position position="408"/>
    </location>
</feature>
<dbReference type="InterPro" id="IPR004527">
    <property type="entry name" value="Glu-tRNA-ligase_bac/mito"/>
</dbReference>
<comment type="similarity">
    <text evidence="2">Belongs to the class-I aminoacyl-tRNA synthetase family. Glutamate--tRNA ligase type 1 subfamily.</text>
</comment>
<evidence type="ECO:0000256" key="1">
    <source>
        <dbReference type="ARBA" id="ARBA00004173"/>
    </source>
</evidence>